<evidence type="ECO:0000256" key="5">
    <source>
        <dbReference type="ARBA" id="ARBA00022989"/>
    </source>
</evidence>
<comment type="similarity">
    <text evidence="7">Belongs to the glycosyltransferase 87 family.</text>
</comment>
<dbReference type="EMBL" id="VFOR01000002">
    <property type="protein sequence ID" value="TQL58265.1"/>
    <property type="molecule type" value="Genomic_DNA"/>
</dbReference>
<organism evidence="10 11">
    <name type="scientific">Propioniferax innocua</name>
    <dbReference type="NCBI Taxonomy" id="1753"/>
    <lineage>
        <taxon>Bacteria</taxon>
        <taxon>Bacillati</taxon>
        <taxon>Actinomycetota</taxon>
        <taxon>Actinomycetes</taxon>
        <taxon>Propionibacteriales</taxon>
        <taxon>Propionibacteriaceae</taxon>
        <taxon>Propioniferax</taxon>
    </lineage>
</organism>
<accession>A0A542ZD36</accession>
<evidence type="ECO:0000256" key="1">
    <source>
        <dbReference type="ARBA" id="ARBA00004651"/>
    </source>
</evidence>
<evidence type="ECO:0000313" key="11">
    <source>
        <dbReference type="Proteomes" id="UP000316196"/>
    </source>
</evidence>
<name>A0A542ZD36_9ACTN</name>
<evidence type="ECO:0000256" key="3">
    <source>
        <dbReference type="ARBA" id="ARBA00022679"/>
    </source>
</evidence>
<feature type="compositionally biased region" description="Acidic residues" evidence="8">
    <location>
        <begin position="800"/>
        <end position="817"/>
    </location>
</feature>
<evidence type="ECO:0000256" key="4">
    <source>
        <dbReference type="ARBA" id="ARBA00022692"/>
    </source>
</evidence>
<feature type="transmembrane region" description="Helical" evidence="9">
    <location>
        <begin position="428"/>
        <end position="450"/>
    </location>
</feature>
<evidence type="ECO:0000256" key="2">
    <source>
        <dbReference type="ARBA" id="ARBA00022475"/>
    </source>
</evidence>
<feature type="transmembrane region" description="Helical" evidence="9">
    <location>
        <begin position="356"/>
        <end position="376"/>
    </location>
</feature>
<dbReference type="GO" id="GO:0016758">
    <property type="term" value="F:hexosyltransferase activity"/>
    <property type="evidence" value="ECO:0007669"/>
    <property type="project" value="InterPro"/>
</dbReference>
<feature type="transmembrane region" description="Helical" evidence="9">
    <location>
        <begin position="766"/>
        <end position="789"/>
    </location>
</feature>
<protein>
    <submittedName>
        <fullName evidence="10">Uncharacterized protein DUF2029</fullName>
    </submittedName>
</protein>
<feature type="transmembrane region" description="Helical" evidence="9">
    <location>
        <begin position="595"/>
        <end position="613"/>
    </location>
</feature>
<feature type="transmembrane region" description="Helical" evidence="9">
    <location>
        <begin position="331"/>
        <end position="349"/>
    </location>
</feature>
<feature type="transmembrane region" description="Helical" evidence="9">
    <location>
        <begin position="396"/>
        <end position="416"/>
    </location>
</feature>
<feature type="transmembrane region" description="Helical" evidence="9">
    <location>
        <begin position="104"/>
        <end position="121"/>
    </location>
</feature>
<dbReference type="GO" id="GO:0005886">
    <property type="term" value="C:plasma membrane"/>
    <property type="evidence" value="ECO:0007669"/>
    <property type="project" value="UniProtKB-SubCell"/>
</dbReference>
<feature type="transmembrane region" description="Helical" evidence="9">
    <location>
        <begin position="504"/>
        <end position="535"/>
    </location>
</feature>
<evidence type="ECO:0000256" key="7">
    <source>
        <dbReference type="ARBA" id="ARBA00024033"/>
    </source>
</evidence>
<feature type="transmembrane region" description="Helical" evidence="9">
    <location>
        <begin position="267"/>
        <end position="288"/>
    </location>
</feature>
<sequence length="817" mass="89455">MLGMLTPPTALRRAARWLLDVDPRTRGWTPPWVLWVAGVALAMFVAVSRANPVDTWNPQPYVLGHVLHAARRMLAGEAFPLPAIDLSTPVIAASTPLTLLAPQAAAFVILALSGACAVLLVRLLGVRGWAMGLVAVAFLASASALEVLERGDWLLVLTTMAVADATLARHATTRRWSGFLGGAAVAASPIFALFALPGLIQNRWSTLWRAAAGFGVANLPAVLLSPRETWAFWRYHQLNRLAFDEEMVDHQPFASVLVHNLGIETRWATVALLALVWGLAAALVVLAVRRERFESALAAAGVAAFFWAAWPAGSLLLLPLAALLFSREPGRGSRVPAAALLLIGVLEVWRRLPEEVYATSLTTTTPLTVLILWWLVLHVIEMLEVPSLRPVGRFCTWPIVLMPFLAAYFLAGTFFYPRSNPWNPWVALMPDFNVYIVAANNVAAGLSPYAPQEWPYLYPPIAAFLALPTVPWPVASQVVWMAIKVTLWLLVMYRIGLRGWRGPFVLTALMLLMGSFSADFMMGNIQGLMVALVFLDLAPGRTVFQDLAEKRGWSWAAGRTHLLPHGVLTGFVTAIKIIPGLFLVLLLLQRQWRPVRNAVITGVAMTLLGAVLAPKATLEYAGMLLHGQLNQDIEGVGVHYVSLVIGLQRFVGEGAESVLTLVSLGVGAIGFFAAWRWYRAGRHWIGLSLCGIATVFFSPVAWNYYYVWLIPALLIVMRQIALDTPMPRWVQFILVGAVIWASYEFHLKLPNGDNPEGGEFEDLYTLSNNVVAGMLAFSSAAVLLAAAVLGRRRRNPESVPEPDEESVESEELDANRA</sequence>
<keyword evidence="4 9" id="KW-0812">Transmembrane</keyword>
<keyword evidence="6 9" id="KW-0472">Membrane</keyword>
<feature type="transmembrane region" description="Helical" evidence="9">
    <location>
        <begin position="684"/>
        <end position="717"/>
    </location>
</feature>
<comment type="subcellular location">
    <subcellularLocation>
        <location evidence="1">Cell membrane</location>
        <topology evidence="1">Multi-pass membrane protein</topology>
    </subcellularLocation>
</comment>
<proteinExistence type="inferred from homology"/>
<feature type="transmembrane region" description="Helical" evidence="9">
    <location>
        <begin position="300"/>
        <end position="325"/>
    </location>
</feature>
<gene>
    <name evidence="10" type="ORF">FB460_2122</name>
</gene>
<evidence type="ECO:0000256" key="9">
    <source>
        <dbReference type="SAM" id="Phobius"/>
    </source>
</evidence>
<feature type="region of interest" description="Disordered" evidence="8">
    <location>
        <begin position="794"/>
        <end position="817"/>
    </location>
</feature>
<reference evidence="10 11" key="1">
    <citation type="submission" date="2019-06" db="EMBL/GenBank/DDBJ databases">
        <title>Sequencing the genomes of 1000 actinobacteria strains.</title>
        <authorList>
            <person name="Klenk H.-P."/>
        </authorList>
    </citation>
    <scope>NUCLEOTIDE SEQUENCE [LARGE SCALE GENOMIC DNA]</scope>
    <source>
        <strain evidence="10 11">DSM 8251</strain>
    </source>
</reference>
<feature type="transmembrane region" description="Helical" evidence="9">
    <location>
        <begin position="658"/>
        <end position="678"/>
    </location>
</feature>
<dbReference type="OrthoDB" id="9774600at2"/>
<evidence type="ECO:0000256" key="6">
    <source>
        <dbReference type="ARBA" id="ARBA00023136"/>
    </source>
</evidence>
<feature type="transmembrane region" description="Helical" evidence="9">
    <location>
        <begin position="32"/>
        <end position="50"/>
    </location>
</feature>
<feature type="transmembrane region" description="Helical" evidence="9">
    <location>
        <begin position="470"/>
        <end position="492"/>
    </location>
</feature>
<feature type="transmembrane region" description="Helical" evidence="9">
    <location>
        <begin position="567"/>
        <end position="588"/>
    </location>
</feature>
<keyword evidence="5 9" id="KW-1133">Transmembrane helix</keyword>
<keyword evidence="3" id="KW-0808">Transferase</keyword>
<dbReference type="Pfam" id="PF09594">
    <property type="entry name" value="GT87"/>
    <property type="match status" value="2"/>
</dbReference>
<dbReference type="InterPro" id="IPR018584">
    <property type="entry name" value="GT87"/>
</dbReference>
<keyword evidence="11" id="KW-1185">Reference proteome</keyword>
<comment type="caution">
    <text evidence="10">The sequence shown here is derived from an EMBL/GenBank/DDBJ whole genome shotgun (WGS) entry which is preliminary data.</text>
</comment>
<evidence type="ECO:0000256" key="8">
    <source>
        <dbReference type="SAM" id="MobiDB-lite"/>
    </source>
</evidence>
<evidence type="ECO:0000313" key="10">
    <source>
        <dbReference type="EMBL" id="TQL58265.1"/>
    </source>
</evidence>
<feature type="transmembrane region" description="Helical" evidence="9">
    <location>
        <begin position="179"/>
        <end position="200"/>
    </location>
</feature>
<dbReference type="AlphaFoldDB" id="A0A542ZD36"/>
<dbReference type="Proteomes" id="UP000316196">
    <property type="component" value="Unassembled WGS sequence"/>
</dbReference>
<keyword evidence="2" id="KW-1003">Cell membrane</keyword>